<dbReference type="InterPro" id="IPR036388">
    <property type="entry name" value="WH-like_DNA-bd_sf"/>
</dbReference>
<dbReference type="STRING" id="1385369.N825_24445"/>
<dbReference type="Pfam" id="PF07729">
    <property type="entry name" value="FCD"/>
    <property type="match status" value="1"/>
</dbReference>
<organism evidence="5 6">
    <name type="scientific">Skermanella stibiiresistens SB22</name>
    <dbReference type="NCBI Taxonomy" id="1385369"/>
    <lineage>
        <taxon>Bacteria</taxon>
        <taxon>Pseudomonadati</taxon>
        <taxon>Pseudomonadota</taxon>
        <taxon>Alphaproteobacteria</taxon>
        <taxon>Rhodospirillales</taxon>
        <taxon>Azospirillaceae</taxon>
        <taxon>Skermanella</taxon>
    </lineage>
</organism>
<evidence type="ECO:0000313" key="6">
    <source>
        <dbReference type="Proteomes" id="UP000019486"/>
    </source>
</evidence>
<keyword evidence="2" id="KW-0238">DNA-binding</keyword>
<dbReference type="Gene3D" id="1.20.120.530">
    <property type="entry name" value="GntR ligand-binding domain-like"/>
    <property type="match status" value="1"/>
</dbReference>
<dbReference type="RefSeq" id="WP_051511609.1">
    <property type="nucleotide sequence ID" value="NZ_AVFL01000003.1"/>
</dbReference>
<comment type="caution">
    <text evidence="5">The sequence shown here is derived from an EMBL/GenBank/DDBJ whole genome shotgun (WGS) entry which is preliminary data.</text>
</comment>
<dbReference type="OrthoDB" id="9789310at2"/>
<keyword evidence="3" id="KW-0804">Transcription</keyword>
<dbReference type="SUPFAM" id="SSF46785">
    <property type="entry name" value="Winged helix' DNA-binding domain"/>
    <property type="match status" value="1"/>
</dbReference>
<dbReference type="EMBL" id="AVFL01000003">
    <property type="protein sequence ID" value="EWY41693.1"/>
    <property type="molecule type" value="Genomic_DNA"/>
</dbReference>
<feature type="domain" description="HTH gntR-type" evidence="4">
    <location>
        <begin position="18"/>
        <end position="85"/>
    </location>
</feature>
<dbReference type="SUPFAM" id="SSF48008">
    <property type="entry name" value="GntR ligand-binding domain-like"/>
    <property type="match status" value="1"/>
</dbReference>
<keyword evidence="6" id="KW-1185">Reference proteome</keyword>
<protein>
    <submittedName>
        <fullName evidence="5">GntR family transcriptional regulator</fullName>
    </submittedName>
</protein>
<evidence type="ECO:0000313" key="5">
    <source>
        <dbReference type="EMBL" id="EWY41693.1"/>
    </source>
</evidence>
<dbReference type="SMART" id="SM00895">
    <property type="entry name" value="FCD"/>
    <property type="match status" value="1"/>
</dbReference>
<dbReference type="Proteomes" id="UP000019486">
    <property type="component" value="Unassembled WGS sequence"/>
</dbReference>
<dbReference type="PROSITE" id="PS50949">
    <property type="entry name" value="HTH_GNTR"/>
    <property type="match status" value="1"/>
</dbReference>
<evidence type="ECO:0000256" key="2">
    <source>
        <dbReference type="ARBA" id="ARBA00023125"/>
    </source>
</evidence>
<evidence type="ECO:0000256" key="1">
    <source>
        <dbReference type="ARBA" id="ARBA00023015"/>
    </source>
</evidence>
<dbReference type="Pfam" id="PF00392">
    <property type="entry name" value="GntR"/>
    <property type="match status" value="1"/>
</dbReference>
<proteinExistence type="predicted"/>
<dbReference type="PANTHER" id="PTHR43537:SF24">
    <property type="entry name" value="GLUCONATE OPERON TRANSCRIPTIONAL REPRESSOR"/>
    <property type="match status" value="1"/>
</dbReference>
<dbReference type="CDD" id="cd07377">
    <property type="entry name" value="WHTH_GntR"/>
    <property type="match status" value="1"/>
</dbReference>
<dbReference type="GO" id="GO:0003700">
    <property type="term" value="F:DNA-binding transcription factor activity"/>
    <property type="evidence" value="ECO:0007669"/>
    <property type="project" value="InterPro"/>
</dbReference>
<dbReference type="InterPro" id="IPR011711">
    <property type="entry name" value="GntR_C"/>
</dbReference>
<name>W9HCU7_9PROT</name>
<evidence type="ECO:0000256" key="3">
    <source>
        <dbReference type="ARBA" id="ARBA00023163"/>
    </source>
</evidence>
<accession>W9HCU7</accession>
<evidence type="ECO:0000259" key="4">
    <source>
        <dbReference type="PROSITE" id="PS50949"/>
    </source>
</evidence>
<gene>
    <name evidence="5" type="ORF">N825_24445</name>
</gene>
<dbReference type="InterPro" id="IPR008920">
    <property type="entry name" value="TF_FadR/GntR_C"/>
</dbReference>
<dbReference type="InterPro" id="IPR000524">
    <property type="entry name" value="Tscrpt_reg_HTH_GntR"/>
</dbReference>
<keyword evidence="1" id="KW-0805">Transcription regulation</keyword>
<dbReference type="AlphaFoldDB" id="W9HCU7"/>
<dbReference type="PANTHER" id="PTHR43537">
    <property type="entry name" value="TRANSCRIPTIONAL REGULATOR, GNTR FAMILY"/>
    <property type="match status" value="1"/>
</dbReference>
<dbReference type="SMART" id="SM00345">
    <property type="entry name" value="HTH_GNTR"/>
    <property type="match status" value="1"/>
</dbReference>
<dbReference type="InterPro" id="IPR036390">
    <property type="entry name" value="WH_DNA-bd_sf"/>
</dbReference>
<dbReference type="PATRIC" id="fig|1385369.3.peg.1222"/>
<reference evidence="5 6" key="1">
    <citation type="submission" date="2013-08" db="EMBL/GenBank/DDBJ databases">
        <title>The genome sequence of Skermanella stibiiresistens.</title>
        <authorList>
            <person name="Zhu W."/>
            <person name="Wang G."/>
        </authorList>
    </citation>
    <scope>NUCLEOTIDE SEQUENCE [LARGE SCALE GENOMIC DNA]</scope>
    <source>
        <strain evidence="5 6">SB22</strain>
    </source>
</reference>
<dbReference type="GO" id="GO:0003677">
    <property type="term" value="F:DNA binding"/>
    <property type="evidence" value="ECO:0007669"/>
    <property type="project" value="UniProtKB-KW"/>
</dbReference>
<dbReference type="Gene3D" id="1.10.10.10">
    <property type="entry name" value="Winged helix-like DNA-binding domain superfamily/Winged helix DNA-binding domain"/>
    <property type="match status" value="1"/>
</dbReference>
<sequence length="248" mass="27264">MNDSQSTSLPTIAQLRDNSLSSAVRHEIERMILSGELPTGSRLNENALAAKLGVSRGPIREASRALVELGLLDLIPSRGVFVRRMDKQDAQEIYDLRAGLTGLAGSLLAPKVTDGQLAQLRELFGAMDAAAMEGDFQSFYGANLEFHDLIVSFTENSRLIKAYRALVKEFHLFRSHGLVQRDAQRLSNEEHRAILESLEERDPAAAYETSFRHVANGKARMMTALDNLAQAAPGKPTRSKPGSLHVIE</sequence>